<dbReference type="PANTHER" id="PTHR13887:SF41">
    <property type="entry name" value="THIOREDOXIN SUPERFAMILY PROTEIN"/>
    <property type="match status" value="1"/>
</dbReference>
<dbReference type="AlphaFoldDB" id="A0A1H2LZM1"/>
<dbReference type="GO" id="GO:0016853">
    <property type="term" value="F:isomerase activity"/>
    <property type="evidence" value="ECO:0007669"/>
    <property type="project" value="UniProtKB-KW"/>
</dbReference>
<dbReference type="Proteomes" id="UP000182977">
    <property type="component" value="Chromosome I"/>
</dbReference>
<evidence type="ECO:0000313" key="2">
    <source>
        <dbReference type="EMBL" id="SDU86334.1"/>
    </source>
</evidence>
<dbReference type="InterPro" id="IPR036249">
    <property type="entry name" value="Thioredoxin-like_sf"/>
</dbReference>
<dbReference type="GO" id="GO:0016491">
    <property type="term" value="F:oxidoreductase activity"/>
    <property type="evidence" value="ECO:0007669"/>
    <property type="project" value="InterPro"/>
</dbReference>
<evidence type="ECO:0000259" key="1">
    <source>
        <dbReference type="Pfam" id="PF01323"/>
    </source>
</evidence>
<dbReference type="CDD" id="cd03024">
    <property type="entry name" value="DsbA_FrnE"/>
    <property type="match status" value="1"/>
</dbReference>
<reference evidence="3" key="1">
    <citation type="submission" date="2016-10" db="EMBL/GenBank/DDBJ databases">
        <authorList>
            <person name="Varghese N."/>
            <person name="Submissions S."/>
        </authorList>
    </citation>
    <scope>NUCLEOTIDE SEQUENCE [LARGE SCALE GENOMIC DNA]</scope>
    <source>
        <strain evidence="3">DSM 45079</strain>
    </source>
</reference>
<protein>
    <submittedName>
        <fullName evidence="2">Predicted dithiol-disulfide isomerase, DsbA family</fullName>
    </submittedName>
</protein>
<proteinExistence type="predicted"/>
<gene>
    <name evidence="2" type="ORF">SAMN04488563_6875</name>
</gene>
<dbReference type="Gene3D" id="3.40.30.10">
    <property type="entry name" value="Glutaredoxin"/>
    <property type="match status" value="1"/>
</dbReference>
<dbReference type="PANTHER" id="PTHR13887">
    <property type="entry name" value="GLUTATHIONE S-TRANSFERASE KAPPA"/>
    <property type="match status" value="1"/>
</dbReference>
<sequence>MPLRKFSQLVSVLLVEKITVDIWSDIVCPWRHLGKRRFDLALAGFERADDVDVRLRAFELDPHGRPDDPRTTPERMRDDLGMTPQQAAAGLRRITAMAADAGLDYHLDRARPVNSFDAHRLVQYAASAGVGDRVQDRLLRAFTSEGVNIADRGELVRLAAEAGLDADAAARMLAGDAHADDVRADEELGRRVGVSGVPTFLVGGRFLLAGAQPVEVFADALRRAGEQDATP</sequence>
<dbReference type="EMBL" id="LT629791">
    <property type="protein sequence ID" value="SDU86334.1"/>
    <property type="molecule type" value="Genomic_DNA"/>
</dbReference>
<feature type="domain" description="DSBA-like thioredoxin" evidence="1">
    <location>
        <begin position="19"/>
        <end position="221"/>
    </location>
</feature>
<organism evidence="2 3">
    <name type="scientific">Jiangella alkaliphila</name>
    <dbReference type="NCBI Taxonomy" id="419479"/>
    <lineage>
        <taxon>Bacteria</taxon>
        <taxon>Bacillati</taxon>
        <taxon>Actinomycetota</taxon>
        <taxon>Actinomycetes</taxon>
        <taxon>Jiangellales</taxon>
        <taxon>Jiangellaceae</taxon>
        <taxon>Jiangella</taxon>
    </lineage>
</organism>
<dbReference type="InterPro" id="IPR001853">
    <property type="entry name" value="DSBA-like_thioredoxin_dom"/>
</dbReference>
<name>A0A1H2LZM1_9ACTN</name>
<dbReference type="STRING" id="419479.SAMN04488563_6875"/>
<keyword evidence="3" id="KW-1185">Reference proteome</keyword>
<evidence type="ECO:0000313" key="3">
    <source>
        <dbReference type="Proteomes" id="UP000182977"/>
    </source>
</evidence>
<keyword evidence="2" id="KW-0413">Isomerase</keyword>
<dbReference type="Pfam" id="PF01323">
    <property type="entry name" value="DSBA"/>
    <property type="match status" value="1"/>
</dbReference>
<dbReference type="SUPFAM" id="SSF52833">
    <property type="entry name" value="Thioredoxin-like"/>
    <property type="match status" value="1"/>
</dbReference>
<accession>A0A1H2LZM1</accession>